<protein>
    <submittedName>
        <fullName evidence="1">Uncharacterized protein</fullName>
    </submittedName>
</protein>
<evidence type="ECO:0000313" key="2">
    <source>
        <dbReference type="Proteomes" id="UP000284706"/>
    </source>
</evidence>
<dbReference type="InParanoid" id="A0A409WZD9"/>
<dbReference type="EMBL" id="NHYE01004561">
    <property type="protein sequence ID" value="PPQ83867.1"/>
    <property type="molecule type" value="Genomic_DNA"/>
</dbReference>
<keyword evidence="2" id="KW-1185">Reference proteome</keyword>
<reference evidence="1 2" key="1">
    <citation type="journal article" date="2018" name="Evol. Lett.">
        <title>Horizontal gene cluster transfer increased hallucinogenic mushroom diversity.</title>
        <authorList>
            <person name="Reynolds H.T."/>
            <person name="Vijayakumar V."/>
            <person name="Gluck-Thaler E."/>
            <person name="Korotkin H.B."/>
            <person name="Matheny P.B."/>
            <person name="Slot J.C."/>
        </authorList>
    </citation>
    <scope>NUCLEOTIDE SEQUENCE [LARGE SCALE GENOMIC DNA]</scope>
    <source>
        <strain evidence="1 2">SRW20</strain>
    </source>
</reference>
<organism evidence="1 2">
    <name type="scientific">Gymnopilus dilepis</name>
    <dbReference type="NCBI Taxonomy" id="231916"/>
    <lineage>
        <taxon>Eukaryota</taxon>
        <taxon>Fungi</taxon>
        <taxon>Dikarya</taxon>
        <taxon>Basidiomycota</taxon>
        <taxon>Agaricomycotina</taxon>
        <taxon>Agaricomycetes</taxon>
        <taxon>Agaricomycetidae</taxon>
        <taxon>Agaricales</taxon>
        <taxon>Agaricineae</taxon>
        <taxon>Hymenogastraceae</taxon>
        <taxon>Gymnopilus</taxon>
    </lineage>
</organism>
<proteinExistence type="predicted"/>
<name>A0A409WZD9_9AGAR</name>
<evidence type="ECO:0000313" key="1">
    <source>
        <dbReference type="EMBL" id="PPQ83867.1"/>
    </source>
</evidence>
<comment type="caution">
    <text evidence="1">The sequence shown here is derived from an EMBL/GenBank/DDBJ whole genome shotgun (WGS) entry which is preliminary data.</text>
</comment>
<accession>A0A409WZD9</accession>
<dbReference type="Proteomes" id="UP000284706">
    <property type="component" value="Unassembled WGS sequence"/>
</dbReference>
<sequence length="69" mass="7819">MHHTDGKAAAYWLEVSMENAYEEEPDAVIRPPGAVLEPPDEPFRSMYYNFKPPVDVDDDGVVEDSDCEM</sequence>
<dbReference type="AlphaFoldDB" id="A0A409WZD9"/>
<gene>
    <name evidence="1" type="ORF">CVT26_010563</name>
</gene>